<proteinExistence type="predicted"/>
<evidence type="ECO:0000259" key="1">
    <source>
        <dbReference type="PROSITE" id="PS52006"/>
    </source>
</evidence>
<dbReference type="AlphaFoldDB" id="A0A060BJL5"/>
<feature type="non-terminal residue" evidence="2">
    <location>
        <position position="1"/>
    </location>
</feature>
<dbReference type="InterPro" id="IPR037176">
    <property type="entry name" value="Osmotin/thaumatin-like_sf"/>
</dbReference>
<evidence type="ECO:0000313" key="2">
    <source>
        <dbReference type="EMBL" id="AIA84323.1"/>
    </source>
</evidence>
<dbReference type="Pfam" id="PF16483">
    <property type="entry name" value="Glyco_hydro_64"/>
    <property type="match status" value="1"/>
</dbReference>
<dbReference type="EMBL" id="KF117070">
    <property type="protein sequence ID" value="AIA84323.1"/>
    <property type="molecule type" value="Genomic_DNA"/>
</dbReference>
<dbReference type="PROSITE" id="PS52006">
    <property type="entry name" value="GH64"/>
    <property type="match status" value="1"/>
</dbReference>
<organism evidence="2">
    <name type="scientific">uncultured Mycobacterium sp</name>
    <dbReference type="NCBI Taxonomy" id="171292"/>
    <lineage>
        <taxon>Bacteria</taxon>
        <taxon>Bacillati</taxon>
        <taxon>Actinomycetota</taxon>
        <taxon>Actinomycetes</taxon>
        <taxon>Mycobacteriales</taxon>
        <taxon>Mycobacteriaceae</taxon>
        <taxon>Mycobacterium</taxon>
        <taxon>environmental samples</taxon>
    </lineage>
</organism>
<reference evidence="2" key="1">
    <citation type="journal article" date="2013" name="Environ. Microbiol.">
        <title>Seasonally variable intestinal metagenomes of the red palm weevil (Rhynchophorus ferrugineus).</title>
        <authorList>
            <person name="Jia S."/>
            <person name="Zhang X."/>
            <person name="Zhang G."/>
            <person name="Yin A."/>
            <person name="Zhang S."/>
            <person name="Li F."/>
            <person name="Wang L."/>
            <person name="Zhao D."/>
            <person name="Yun Q."/>
            <person name="Tala"/>
            <person name="Wang J."/>
            <person name="Sun G."/>
            <person name="Baabdullah M."/>
            <person name="Yu X."/>
            <person name="Hu S."/>
            <person name="Al-Mssallem I.S."/>
            <person name="Yu J."/>
        </authorList>
    </citation>
    <scope>NUCLEOTIDE SEQUENCE</scope>
</reference>
<accession>A0A060BJL5</accession>
<protein>
    <submittedName>
        <fullName evidence="2">CAZy families GH64 protein</fullName>
    </submittedName>
</protein>
<dbReference type="Gene3D" id="2.60.110.10">
    <property type="entry name" value="Thaumatin"/>
    <property type="match status" value="1"/>
</dbReference>
<sequence length="163" mass="18103">KGMATIPLTLINKSGHRGKMFVMVYGQLGSTWYVVTNKKGDVAALPDSNTYRPYGLNVGRKKKLTIRVPELMHSRVYVSFGKKLQLISPGGAPTPTSGWSKLDQNNDTNPNFYTLFDWFEYSWGPQPAPVPPLLPANATYINGNQTQVDMFGIPMLFTFVGVD</sequence>
<name>A0A060BJL5_9MYCO</name>
<feature type="domain" description="GH64" evidence="1">
    <location>
        <begin position="3"/>
        <end position="163"/>
    </location>
</feature>
<dbReference type="InterPro" id="IPR032477">
    <property type="entry name" value="Glyco_hydro_64"/>
</dbReference>
<feature type="non-terminal residue" evidence="2">
    <location>
        <position position="163"/>
    </location>
</feature>